<reference evidence="1" key="2">
    <citation type="journal article" date="2015" name="Fish Shellfish Immunol.">
        <title>Early steps in the European eel (Anguilla anguilla)-Vibrio vulnificus interaction in the gills: Role of the RtxA13 toxin.</title>
        <authorList>
            <person name="Callol A."/>
            <person name="Pajuelo D."/>
            <person name="Ebbesson L."/>
            <person name="Teles M."/>
            <person name="MacKenzie S."/>
            <person name="Amaro C."/>
        </authorList>
    </citation>
    <scope>NUCLEOTIDE SEQUENCE</scope>
</reference>
<reference evidence="1" key="1">
    <citation type="submission" date="2014-11" db="EMBL/GenBank/DDBJ databases">
        <authorList>
            <person name="Amaro Gonzalez C."/>
        </authorList>
    </citation>
    <scope>NUCLEOTIDE SEQUENCE</scope>
</reference>
<proteinExistence type="predicted"/>
<organism evidence="1">
    <name type="scientific">Anguilla anguilla</name>
    <name type="common">European freshwater eel</name>
    <name type="synonym">Muraena anguilla</name>
    <dbReference type="NCBI Taxonomy" id="7936"/>
    <lineage>
        <taxon>Eukaryota</taxon>
        <taxon>Metazoa</taxon>
        <taxon>Chordata</taxon>
        <taxon>Craniata</taxon>
        <taxon>Vertebrata</taxon>
        <taxon>Euteleostomi</taxon>
        <taxon>Actinopterygii</taxon>
        <taxon>Neopterygii</taxon>
        <taxon>Teleostei</taxon>
        <taxon>Anguilliformes</taxon>
        <taxon>Anguillidae</taxon>
        <taxon>Anguilla</taxon>
    </lineage>
</organism>
<name>A0A0E9VUQ7_ANGAN</name>
<sequence>MVGPLAVAKPSSPVVLLLSYLAESSSYLFRDGIDVLSYILKLRLALVLCLWKTEVRN</sequence>
<dbReference type="EMBL" id="GBXM01027502">
    <property type="protein sequence ID" value="JAH81075.1"/>
    <property type="molecule type" value="Transcribed_RNA"/>
</dbReference>
<evidence type="ECO:0000313" key="1">
    <source>
        <dbReference type="EMBL" id="JAH81075.1"/>
    </source>
</evidence>
<accession>A0A0E9VUQ7</accession>
<dbReference type="AlphaFoldDB" id="A0A0E9VUQ7"/>
<protein>
    <submittedName>
        <fullName evidence="1">Uncharacterized protein</fullName>
    </submittedName>
</protein>